<evidence type="ECO:0000313" key="4">
    <source>
        <dbReference type="EMBL" id="PPQ79473.1"/>
    </source>
</evidence>
<gene>
    <name evidence="4" type="ORF">CVT25_002609</name>
</gene>
<proteinExistence type="predicted"/>
<feature type="transmembrane region" description="Helical" evidence="2">
    <location>
        <begin position="290"/>
        <end position="307"/>
    </location>
</feature>
<keyword evidence="2" id="KW-0472">Membrane</keyword>
<dbReference type="EMBL" id="NHYD01003374">
    <property type="protein sequence ID" value="PPQ79473.1"/>
    <property type="molecule type" value="Genomic_DNA"/>
</dbReference>
<accession>A0A409WLN7</accession>
<keyword evidence="2" id="KW-0812">Transmembrane</keyword>
<comment type="caution">
    <text evidence="4">The sequence shown here is derived from an EMBL/GenBank/DDBJ whole genome shotgun (WGS) entry which is preliminary data.</text>
</comment>
<sequence length="383" mass="42286">MRLSAAASLSILALAGSCSADRYFSAGWAPGQQVQQEAQAETATYVPQASQTAAAAHAPKSTPFSFSSFFSVDKLLTSEPAVALFNTFGINITDRVNAVINVKLWDERVELITDENYKDLVVNEPLTEEEEKERVWVIVISVTSARQEGVSKFMDEVFDDAYNQTQIAGDLPHVRWGRIDYLNVTAITTKWGIWQYVLSLEIMDSRSSTSSRAPYLVVLKDRGQSLRFYRPYQIRLRADALREFLQVDGWKYSQPWSSSFAPGGKYEFVMEFMSVWFTKVYNYAVRIPKFLMVMISGGIGSLIIGLLHKPSARKAEAEAAAKAKAKAKAQAPAKPIEAPPAAPTTTTAAAAATDKSAPNTDSEVDSSAVAPRRTSTRQRKTKK</sequence>
<keyword evidence="5" id="KW-1185">Reference proteome</keyword>
<protein>
    <submittedName>
        <fullName evidence="4">Uncharacterized protein</fullName>
    </submittedName>
</protein>
<dbReference type="OrthoDB" id="2502001at2759"/>
<dbReference type="AlphaFoldDB" id="A0A409WLN7"/>
<dbReference type="InParanoid" id="A0A409WLN7"/>
<reference evidence="4 5" key="1">
    <citation type="journal article" date="2018" name="Evol. Lett.">
        <title>Horizontal gene cluster transfer increased hallucinogenic mushroom diversity.</title>
        <authorList>
            <person name="Reynolds H.T."/>
            <person name="Vijayakumar V."/>
            <person name="Gluck-Thaler E."/>
            <person name="Korotkin H.B."/>
            <person name="Matheny P.B."/>
            <person name="Slot J.C."/>
        </authorList>
    </citation>
    <scope>NUCLEOTIDE SEQUENCE [LARGE SCALE GENOMIC DNA]</scope>
    <source>
        <strain evidence="4 5">2631</strain>
    </source>
</reference>
<dbReference type="PROSITE" id="PS51257">
    <property type="entry name" value="PROKAR_LIPOPROTEIN"/>
    <property type="match status" value="1"/>
</dbReference>
<evidence type="ECO:0000256" key="3">
    <source>
        <dbReference type="SAM" id="SignalP"/>
    </source>
</evidence>
<feature type="compositionally biased region" description="Low complexity" evidence="1">
    <location>
        <begin position="343"/>
        <end position="358"/>
    </location>
</feature>
<keyword evidence="2" id="KW-1133">Transmembrane helix</keyword>
<organism evidence="4 5">
    <name type="scientific">Psilocybe cyanescens</name>
    <dbReference type="NCBI Taxonomy" id="93625"/>
    <lineage>
        <taxon>Eukaryota</taxon>
        <taxon>Fungi</taxon>
        <taxon>Dikarya</taxon>
        <taxon>Basidiomycota</taxon>
        <taxon>Agaricomycotina</taxon>
        <taxon>Agaricomycetes</taxon>
        <taxon>Agaricomycetidae</taxon>
        <taxon>Agaricales</taxon>
        <taxon>Agaricineae</taxon>
        <taxon>Strophariaceae</taxon>
        <taxon>Psilocybe</taxon>
    </lineage>
</organism>
<name>A0A409WLN7_PSICY</name>
<feature type="signal peptide" evidence="3">
    <location>
        <begin position="1"/>
        <end position="20"/>
    </location>
</feature>
<dbReference type="Proteomes" id="UP000283269">
    <property type="component" value="Unassembled WGS sequence"/>
</dbReference>
<evidence type="ECO:0000313" key="5">
    <source>
        <dbReference type="Proteomes" id="UP000283269"/>
    </source>
</evidence>
<evidence type="ECO:0000256" key="2">
    <source>
        <dbReference type="SAM" id="Phobius"/>
    </source>
</evidence>
<keyword evidence="3" id="KW-0732">Signal</keyword>
<feature type="compositionally biased region" description="Low complexity" evidence="1">
    <location>
        <begin position="323"/>
        <end position="336"/>
    </location>
</feature>
<feature type="chain" id="PRO_5019452759" evidence="3">
    <location>
        <begin position="21"/>
        <end position="383"/>
    </location>
</feature>
<feature type="region of interest" description="Disordered" evidence="1">
    <location>
        <begin position="323"/>
        <end position="383"/>
    </location>
</feature>
<feature type="compositionally biased region" description="Basic residues" evidence="1">
    <location>
        <begin position="374"/>
        <end position="383"/>
    </location>
</feature>
<evidence type="ECO:0000256" key="1">
    <source>
        <dbReference type="SAM" id="MobiDB-lite"/>
    </source>
</evidence>